<evidence type="ECO:0000256" key="4">
    <source>
        <dbReference type="ARBA" id="ARBA00022692"/>
    </source>
</evidence>
<dbReference type="SUPFAM" id="SSF103481">
    <property type="entry name" value="Multidrug resistance efflux transporter EmrE"/>
    <property type="match status" value="1"/>
</dbReference>
<evidence type="ECO:0000256" key="5">
    <source>
        <dbReference type="ARBA" id="ARBA00022989"/>
    </source>
</evidence>
<feature type="transmembrane region" description="Helical" evidence="7">
    <location>
        <begin position="185"/>
        <end position="205"/>
    </location>
</feature>
<comment type="similarity">
    <text evidence="2">Belongs to the drug/metabolite transporter (DMT) superfamily. Plant drug/metabolite exporter (P-DME) (TC 2.A.7.4) family.</text>
</comment>
<evidence type="ECO:0000256" key="7">
    <source>
        <dbReference type="SAM" id="Phobius"/>
    </source>
</evidence>
<comment type="caution">
    <text evidence="9">The sequence shown here is derived from an EMBL/GenBank/DDBJ whole genome shotgun (WGS) entry which is preliminary data.</text>
</comment>
<proteinExistence type="inferred from homology"/>
<evidence type="ECO:0000313" key="10">
    <source>
        <dbReference type="Proteomes" id="UP001279734"/>
    </source>
</evidence>
<name>A0AAD3SZX0_NEPGR</name>
<feature type="domain" description="EamA" evidence="8">
    <location>
        <begin position="317"/>
        <end position="388"/>
    </location>
</feature>
<keyword evidence="4 7" id="KW-0812">Transmembrane</keyword>
<gene>
    <name evidence="9" type="ORF">Nepgr_022174</name>
</gene>
<comment type="subcellular location">
    <subcellularLocation>
        <location evidence="1">Cell membrane</location>
        <topology evidence="1">Multi-pass membrane protein</topology>
    </subcellularLocation>
</comment>
<keyword evidence="10" id="KW-1185">Reference proteome</keyword>
<dbReference type="InterPro" id="IPR000620">
    <property type="entry name" value="EamA_dom"/>
</dbReference>
<dbReference type="GO" id="GO:0005886">
    <property type="term" value="C:plasma membrane"/>
    <property type="evidence" value="ECO:0007669"/>
    <property type="project" value="UniProtKB-SubCell"/>
</dbReference>
<evidence type="ECO:0000256" key="6">
    <source>
        <dbReference type="ARBA" id="ARBA00023136"/>
    </source>
</evidence>
<feature type="domain" description="EamA" evidence="8">
    <location>
        <begin position="126"/>
        <end position="234"/>
    </location>
</feature>
<dbReference type="PANTHER" id="PTHR42920:SF26">
    <property type="entry name" value="OS03G0707200 PROTEIN"/>
    <property type="match status" value="1"/>
</dbReference>
<reference evidence="9" key="1">
    <citation type="submission" date="2023-05" db="EMBL/GenBank/DDBJ databases">
        <title>Nepenthes gracilis genome sequencing.</title>
        <authorList>
            <person name="Fukushima K."/>
        </authorList>
    </citation>
    <scope>NUCLEOTIDE SEQUENCE</scope>
    <source>
        <strain evidence="9">SING2019-196</strain>
    </source>
</reference>
<dbReference type="EMBL" id="BSYO01000021">
    <property type="protein sequence ID" value="GMH20333.1"/>
    <property type="molecule type" value="Genomic_DNA"/>
</dbReference>
<evidence type="ECO:0000313" key="9">
    <source>
        <dbReference type="EMBL" id="GMH20333.1"/>
    </source>
</evidence>
<keyword evidence="5 7" id="KW-1133">Transmembrane helix</keyword>
<feature type="transmembrane region" description="Helical" evidence="7">
    <location>
        <begin position="269"/>
        <end position="290"/>
    </location>
</feature>
<feature type="transmembrane region" description="Helical" evidence="7">
    <location>
        <begin position="374"/>
        <end position="396"/>
    </location>
</feature>
<evidence type="ECO:0000256" key="2">
    <source>
        <dbReference type="ARBA" id="ARBA00007635"/>
    </source>
</evidence>
<feature type="transmembrane region" description="Helical" evidence="7">
    <location>
        <begin position="350"/>
        <end position="368"/>
    </location>
</feature>
<evidence type="ECO:0000256" key="1">
    <source>
        <dbReference type="ARBA" id="ARBA00004651"/>
    </source>
</evidence>
<organism evidence="9 10">
    <name type="scientific">Nepenthes gracilis</name>
    <name type="common">Slender pitcher plant</name>
    <dbReference type="NCBI Taxonomy" id="150966"/>
    <lineage>
        <taxon>Eukaryota</taxon>
        <taxon>Viridiplantae</taxon>
        <taxon>Streptophyta</taxon>
        <taxon>Embryophyta</taxon>
        <taxon>Tracheophyta</taxon>
        <taxon>Spermatophyta</taxon>
        <taxon>Magnoliopsida</taxon>
        <taxon>eudicotyledons</taxon>
        <taxon>Gunneridae</taxon>
        <taxon>Pentapetalae</taxon>
        <taxon>Caryophyllales</taxon>
        <taxon>Nepenthaceae</taxon>
        <taxon>Nepenthes</taxon>
    </lineage>
</organism>
<evidence type="ECO:0000259" key="8">
    <source>
        <dbReference type="Pfam" id="PF00892"/>
    </source>
</evidence>
<accession>A0AAD3SZX0</accession>
<dbReference type="Proteomes" id="UP001279734">
    <property type="component" value="Unassembled WGS sequence"/>
</dbReference>
<dbReference type="InterPro" id="IPR051258">
    <property type="entry name" value="Diverse_Substrate_Transporter"/>
</dbReference>
<dbReference type="PANTHER" id="PTHR42920">
    <property type="entry name" value="OS03G0707200 PROTEIN-RELATED"/>
    <property type="match status" value="1"/>
</dbReference>
<evidence type="ECO:0000256" key="3">
    <source>
        <dbReference type="ARBA" id="ARBA00022475"/>
    </source>
</evidence>
<sequence length="405" mass="45292">MASAFPYSWPWRTTSNTLIKFSFSSSSYNSFNFNFSRKSFHLTTYSLAYCSPCCSSSKKIPKNPSKKGKLIDDTLGSCHDYSFPIQEPVILEGNANSRTFSRSIASIFRNRSLWRRIFFTSKRVRSIILLNVLTFVYATNIPVVKEAEATMDPAAFSFIRFALSAFPFVPFVFRSRNDAPTRKAGIELGLWVSLGYLMQALGLLTSDAGRASFISMLTVIVVPVLDGILGAKWIASKCWRSIELSKCCVFGVHMLRTERISRITKKENFLPLLGYEVCVMAFSSMMWYVVGGCCRGALRWDPKLWTWELFCKSFISVPWIPAIYTGIFSSGLCLWMEMSAMCDVSATETAIIYGLEPVWGAGFAWFLLGERWGVTGWMGAALILVGSLTVQIAGSLPPSKPGEDE</sequence>
<dbReference type="Pfam" id="PF00892">
    <property type="entry name" value="EamA"/>
    <property type="match status" value="2"/>
</dbReference>
<feature type="transmembrane region" description="Helical" evidence="7">
    <location>
        <begin position="319"/>
        <end position="338"/>
    </location>
</feature>
<keyword evidence="6 7" id="KW-0472">Membrane</keyword>
<protein>
    <recommendedName>
        <fullName evidence="8">EamA domain-containing protein</fullName>
    </recommendedName>
</protein>
<keyword evidence="3" id="KW-1003">Cell membrane</keyword>
<feature type="transmembrane region" description="Helical" evidence="7">
    <location>
        <begin position="124"/>
        <end position="143"/>
    </location>
</feature>
<feature type="transmembrane region" description="Helical" evidence="7">
    <location>
        <begin position="155"/>
        <end position="173"/>
    </location>
</feature>
<dbReference type="AlphaFoldDB" id="A0AAD3SZX0"/>
<dbReference type="InterPro" id="IPR037185">
    <property type="entry name" value="EmrE-like"/>
</dbReference>
<feature type="transmembrane region" description="Helical" evidence="7">
    <location>
        <begin position="211"/>
        <end position="231"/>
    </location>
</feature>